<comment type="caution">
    <text evidence="16">The sequence shown here is derived from an EMBL/GenBank/DDBJ whole genome shotgun (WGS) entry which is preliminary data.</text>
</comment>
<comment type="function">
    <text evidence="2">May be involved in the metabolism of insect hormones and in the breakdown of synthetic insecticides.</text>
</comment>
<dbReference type="GO" id="GO:0016712">
    <property type="term" value="F:oxidoreductase activity, acting on paired donors, with incorporation or reduction of molecular oxygen, reduced flavin or flavoprotein as one donor, and incorporation of one atom of oxygen"/>
    <property type="evidence" value="ECO:0007669"/>
    <property type="project" value="TreeGrafter"/>
</dbReference>
<evidence type="ECO:0000256" key="4">
    <source>
        <dbReference type="ARBA" id="ARBA00004406"/>
    </source>
</evidence>
<evidence type="ECO:0000256" key="10">
    <source>
        <dbReference type="ARBA" id="ARBA00023002"/>
    </source>
</evidence>
<keyword evidence="13" id="KW-0472">Membrane</keyword>
<dbReference type="InterPro" id="IPR036396">
    <property type="entry name" value="Cyt_P450_sf"/>
</dbReference>
<dbReference type="GO" id="GO:0005789">
    <property type="term" value="C:endoplasmic reticulum membrane"/>
    <property type="evidence" value="ECO:0007669"/>
    <property type="project" value="UniProtKB-SubCell"/>
</dbReference>
<sequence length="349" mass="39500">MHLVGKLLSLQGQPVVPMAVLTPSASNIISMLVFGRRFEYDDPERVYLDKLIDVIPALAAQTSAVNFFPRIRKLLLFFCAGTCERLREALVLREDFAGTKVDEHHETYKDGVVRDYIDGFLSEMKQQENGRNKSFTRNILKGNVATFFGAGSETVRSTMEWLLLMCAARPELQRRIQTEIDAALEESQSAHVHWGDRGELAYTQAFIWEMMRFKPPTPLNPMRHTDADIKVGGYIIPRGSIVIVSFWSIFHDKSVWGDPDVFRPERFLIDGGTRAVKPEQFIPFSYGKRSCPGESIANMEAFLYLTTILQHFVVEAPSKGTGLVFDEVAGISLRPKPQELIFRPRQPGT</sequence>
<keyword evidence="11 14" id="KW-0408">Iron</keyword>
<evidence type="ECO:0000256" key="7">
    <source>
        <dbReference type="ARBA" id="ARBA00022723"/>
    </source>
</evidence>
<dbReference type="PANTHER" id="PTHR24300">
    <property type="entry name" value="CYTOCHROME P450 508A4-RELATED"/>
    <property type="match status" value="1"/>
</dbReference>
<comment type="similarity">
    <text evidence="5 15">Belongs to the cytochrome P450 family.</text>
</comment>
<dbReference type="Pfam" id="PF00067">
    <property type="entry name" value="p450"/>
    <property type="match status" value="1"/>
</dbReference>
<dbReference type="EMBL" id="JABSTV010001250">
    <property type="protein sequence ID" value="KAH7955699.1"/>
    <property type="molecule type" value="Genomic_DNA"/>
</dbReference>
<dbReference type="InterPro" id="IPR017972">
    <property type="entry name" value="Cyt_P450_CS"/>
</dbReference>
<dbReference type="GO" id="GO:0020037">
    <property type="term" value="F:heme binding"/>
    <property type="evidence" value="ECO:0007669"/>
    <property type="project" value="InterPro"/>
</dbReference>
<evidence type="ECO:0000256" key="9">
    <source>
        <dbReference type="ARBA" id="ARBA00022848"/>
    </source>
</evidence>
<dbReference type="Gene3D" id="1.10.630.10">
    <property type="entry name" value="Cytochrome P450"/>
    <property type="match status" value="1"/>
</dbReference>
<keyword evidence="8" id="KW-0256">Endoplasmic reticulum</keyword>
<evidence type="ECO:0000256" key="11">
    <source>
        <dbReference type="ARBA" id="ARBA00023004"/>
    </source>
</evidence>
<dbReference type="GO" id="GO:0006082">
    <property type="term" value="P:organic acid metabolic process"/>
    <property type="evidence" value="ECO:0007669"/>
    <property type="project" value="TreeGrafter"/>
</dbReference>
<evidence type="ECO:0008006" key="18">
    <source>
        <dbReference type="Google" id="ProtNLM"/>
    </source>
</evidence>
<reference evidence="16" key="1">
    <citation type="journal article" date="2020" name="Cell">
        <title>Large-Scale Comparative Analyses of Tick Genomes Elucidate Their Genetic Diversity and Vector Capacities.</title>
        <authorList>
            <consortium name="Tick Genome and Microbiome Consortium (TIGMIC)"/>
            <person name="Jia N."/>
            <person name="Wang J."/>
            <person name="Shi W."/>
            <person name="Du L."/>
            <person name="Sun Y."/>
            <person name="Zhan W."/>
            <person name="Jiang J.F."/>
            <person name="Wang Q."/>
            <person name="Zhang B."/>
            <person name="Ji P."/>
            <person name="Bell-Sakyi L."/>
            <person name="Cui X.M."/>
            <person name="Yuan T.T."/>
            <person name="Jiang B.G."/>
            <person name="Yang W.F."/>
            <person name="Lam T.T."/>
            <person name="Chang Q.C."/>
            <person name="Ding S.J."/>
            <person name="Wang X.J."/>
            <person name="Zhu J.G."/>
            <person name="Ruan X.D."/>
            <person name="Zhao L."/>
            <person name="Wei J.T."/>
            <person name="Ye R.Z."/>
            <person name="Que T.C."/>
            <person name="Du C.H."/>
            <person name="Zhou Y.H."/>
            <person name="Cheng J.X."/>
            <person name="Dai P.F."/>
            <person name="Guo W.B."/>
            <person name="Han X.H."/>
            <person name="Huang E.J."/>
            <person name="Li L.F."/>
            <person name="Wei W."/>
            <person name="Gao Y.C."/>
            <person name="Liu J.Z."/>
            <person name="Shao H.Z."/>
            <person name="Wang X."/>
            <person name="Wang C.C."/>
            <person name="Yang T.C."/>
            <person name="Huo Q.B."/>
            <person name="Li W."/>
            <person name="Chen H.Y."/>
            <person name="Chen S.E."/>
            <person name="Zhou L.G."/>
            <person name="Ni X.B."/>
            <person name="Tian J.H."/>
            <person name="Sheng Y."/>
            <person name="Liu T."/>
            <person name="Pan Y.S."/>
            <person name="Xia L.Y."/>
            <person name="Li J."/>
            <person name="Zhao F."/>
            <person name="Cao W.C."/>
        </authorList>
    </citation>
    <scope>NUCLEOTIDE SEQUENCE</scope>
    <source>
        <strain evidence="16">Rsan-2018</strain>
    </source>
</reference>
<evidence type="ECO:0000256" key="13">
    <source>
        <dbReference type="ARBA" id="ARBA00023136"/>
    </source>
</evidence>
<evidence type="ECO:0000256" key="12">
    <source>
        <dbReference type="ARBA" id="ARBA00023033"/>
    </source>
</evidence>
<dbReference type="FunFam" id="1.10.630.10:FF:000238">
    <property type="entry name" value="Cytochrome P450 2A6"/>
    <property type="match status" value="1"/>
</dbReference>
<gene>
    <name evidence="16" type="ORF">HPB52_002897</name>
</gene>
<accession>A0A9D4SXH3</accession>
<keyword evidence="9" id="KW-0492">Microsome</keyword>
<dbReference type="InterPro" id="IPR001128">
    <property type="entry name" value="Cyt_P450"/>
</dbReference>
<dbReference type="GO" id="GO:0005506">
    <property type="term" value="F:iron ion binding"/>
    <property type="evidence" value="ECO:0007669"/>
    <property type="project" value="InterPro"/>
</dbReference>
<evidence type="ECO:0000256" key="15">
    <source>
        <dbReference type="RuleBase" id="RU000461"/>
    </source>
</evidence>
<name>A0A9D4SXH3_RHISA</name>
<evidence type="ECO:0000256" key="8">
    <source>
        <dbReference type="ARBA" id="ARBA00022824"/>
    </source>
</evidence>
<evidence type="ECO:0000256" key="5">
    <source>
        <dbReference type="ARBA" id="ARBA00010617"/>
    </source>
</evidence>
<dbReference type="SUPFAM" id="SSF48264">
    <property type="entry name" value="Cytochrome P450"/>
    <property type="match status" value="1"/>
</dbReference>
<keyword evidence="12 15" id="KW-0503">Monooxygenase</keyword>
<proteinExistence type="inferred from homology"/>
<evidence type="ECO:0000256" key="6">
    <source>
        <dbReference type="ARBA" id="ARBA00022617"/>
    </source>
</evidence>
<comment type="cofactor">
    <cofactor evidence="1 14">
        <name>heme</name>
        <dbReference type="ChEBI" id="CHEBI:30413"/>
    </cofactor>
</comment>
<evidence type="ECO:0000256" key="2">
    <source>
        <dbReference type="ARBA" id="ARBA00003690"/>
    </source>
</evidence>
<evidence type="ECO:0000313" key="17">
    <source>
        <dbReference type="Proteomes" id="UP000821837"/>
    </source>
</evidence>
<dbReference type="PANTHER" id="PTHR24300:SF375">
    <property type="entry name" value="CYTOCHROME P450 FAMILY"/>
    <property type="match status" value="1"/>
</dbReference>
<evidence type="ECO:0000256" key="1">
    <source>
        <dbReference type="ARBA" id="ARBA00001971"/>
    </source>
</evidence>
<evidence type="ECO:0000256" key="14">
    <source>
        <dbReference type="PIRSR" id="PIRSR602401-1"/>
    </source>
</evidence>
<dbReference type="InterPro" id="IPR002401">
    <property type="entry name" value="Cyt_P450_E_grp-I"/>
</dbReference>
<keyword evidence="10 15" id="KW-0560">Oxidoreductase</keyword>
<keyword evidence="17" id="KW-1185">Reference proteome</keyword>
<organism evidence="16 17">
    <name type="scientific">Rhipicephalus sanguineus</name>
    <name type="common">Brown dog tick</name>
    <name type="synonym">Ixodes sanguineus</name>
    <dbReference type="NCBI Taxonomy" id="34632"/>
    <lineage>
        <taxon>Eukaryota</taxon>
        <taxon>Metazoa</taxon>
        <taxon>Ecdysozoa</taxon>
        <taxon>Arthropoda</taxon>
        <taxon>Chelicerata</taxon>
        <taxon>Arachnida</taxon>
        <taxon>Acari</taxon>
        <taxon>Parasitiformes</taxon>
        <taxon>Ixodida</taxon>
        <taxon>Ixodoidea</taxon>
        <taxon>Ixodidae</taxon>
        <taxon>Rhipicephalinae</taxon>
        <taxon>Rhipicephalus</taxon>
        <taxon>Rhipicephalus</taxon>
    </lineage>
</organism>
<feature type="binding site" description="axial binding residue" evidence="14">
    <location>
        <position position="291"/>
    </location>
    <ligand>
        <name>heme</name>
        <dbReference type="ChEBI" id="CHEBI:30413"/>
    </ligand>
    <ligandPart>
        <name>Fe</name>
        <dbReference type="ChEBI" id="CHEBI:18248"/>
    </ligandPart>
</feature>
<dbReference type="PRINTS" id="PR00385">
    <property type="entry name" value="P450"/>
</dbReference>
<dbReference type="Proteomes" id="UP000821837">
    <property type="component" value="Unassembled WGS sequence"/>
</dbReference>
<keyword evidence="7 14" id="KW-0479">Metal-binding</keyword>
<dbReference type="PRINTS" id="PR00463">
    <property type="entry name" value="EP450I"/>
</dbReference>
<reference evidence="16" key="2">
    <citation type="submission" date="2021-09" db="EMBL/GenBank/DDBJ databases">
        <authorList>
            <person name="Jia N."/>
            <person name="Wang J."/>
            <person name="Shi W."/>
            <person name="Du L."/>
            <person name="Sun Y."/>
            <person name="Zhan W."/>
            <person name="Jiang J."/>
            <person name="Wang Q."/>
            <person name="Zhang B."/>
            <person name="Ji P."/>
            <person name="Sakyi L.B."/>
            <person name="Cui X."/>
            <person name="Yuan T."/>
            <person name="Jiang B."/>
            <person name="Yang W."/>
            <person name="Lam T.T.-Y."/>
            <person name="Chang Q."/>
            <person name="Ding S."/>
            <person name="Wang X."/>
            <person name="Zhu J."/>
            <person name="Ruan X."/>
            <person name="Zhao L."/>
            <person name="Wei J."/>
            <person name="Que T."/>
            <person name="Du C."/>
            <person name="Cheng J."/>
            <person name="Dai P."/>
            <person name="Han X."/>
            <person name="Huang E."/>
            <person name="Gao Y."/>
            <person name="Liu J."/>
            <person name="Shao H."/>
            <person name="Ye R."/>
            <person name="Li L."/>
            <person name="Wei W."/>
            <person name="Wang X."/>
            <person name="Wang C."/>
            <person name="Huo Q."/>
            <person name="Li W."/>
            <person name="Guo W."/>
            <person name="Chen H."/>
            <person name="Chen S."/>
            <person name="Zhou L."/>
            <person name="Zhou L."/>
            <person name="Ni X."/>
            <person name="Tian J."/>
            <person name="Zhou Y."/>
            <person name="Sheng Y."/>
            <person name="Liu T."/>
            <person name="Pan Y."/>
            <person name="Xia L."/>
            <person name="Li J."/>
            <person name="Zhao F."/>
            <person name="Cao W."/>
        </authorList>
    </citation>
    <scope>NUCLEOTIDE SEQUENCE</scope>
    <source>
        <strain evidence="16">Rsan-2018</strain>
        <tissue evidence="16">Larvae</tissue>
    </source>
</reference>
<evidence type="ECO:0000256" key="3">
    <source>
        <dbReference type="ARBA" id="ARBA00004174"/>
    </source>
</evidence>
<dbReference type="PROSITE" id="PS00086">
    <property type="entry name" value="CYTOCHROME_P450"/>
    <property type="match status" value="1"/>
</dbReference>
<dbReference type="GO" id="GO:0006805">
    <property type="term" value="P:xenobiotic metabolic process"/>
    <property type="evidence" value="ECO:0007669"/>
    <property type="project" value="TreeGrafter"/>
</dbReference>
<keyword evidence="6 14" id="KW-0349">Heme</keyword>
<comment type="subcellular location">
    <subcellularLocation>
        <location evidence="4">Endoplasmic reticulum membrane</location>
        <topology evidence="4">Peripheral membrane protein</topology>
    </subcellularLocation>
    <subcellularLocation>
        <location evidence="3">Microsome membrane</location>
        <topology evidence="3">Peripheral membrane protein</topology>
    </subcellularLocation>
</comment>
<evidence type="ECO:0000313" key="16">
    <source>
        <dbReference type="EMBL" id="KAH7955699.1"/>
    </source>
</evidence>
<protein>
    <recommendedName>
        <fullName evidence="18">Cytochrome P450</fullName>
    </recommendedName>
</protein>
<dbReference type="VEuPathDB" id="VectorBase:RSAN_030423"/>
<dbReference type="AlphaFoldDB" id="A0A9D4SXH3"/>
<dbReference type="InterPro" id="IPR050182">
    <property type="entry name" value="Cytochrome_P450_fam2"/>
</dbReference>